<dbReference type="PANTHER" id="PTHR37693">
    <property type="entry name" value="PHOSPHATIDYLGLYCEROL LYSYLTRANSFERASE"/>
    <property type="match status" value="1"/>
</dbReference>
<keyword evidence="8" id="KW-1185">Reference proteome</keyword>
<dbReference type="RefSeq" id="WP_201428420.1">
    <property type="nucleotide sequence ID" value="NZ_JAEQMG010000149.1"/>
</dbReference>
<feature type="transmembrane region" description="Helical" evidence="6">
    <location>
        <begin position="12"/>
        <end position="30"/>
    </location>
</feature>
<dbReference type="GO" id="GO:0046677">
    <property type="term" value="P:response to antibiotic"/>
    <property type="evidence" value="ECO:0007669"/>
    <property type="project" value="UniProtKB-KW"/>
</dbReference>
<sequence>MQTKKPSLKKQLINVGFLLLLIGFTFFIIFHNNDGFSLRSLEDFVSKIHWPFLLGAFICMFMNIGFKGMSIGVLSRALGYNKRLTKNYSYAAADIYFSAITPSATGGQPASAYYMVKDDIPISHTTAILSVNLLMYTASLMALALVTFIVRPNLFINIDSWIVKVCIIVGLLVQLLFLSVYVIIMISEKTVMKIATWLVKIGSFFRIIKDREEYLGRIDASVKRFKNSIKLLNHDKKALIGSFLLNFAERITYISIGVLVFYGALYNIPELAGVKINVIDIYALEAFCWFGSYCIPLPGAVGASEAIFNSVFSMVISNVVLLNSTMMITRGINFYISFIFAGIVTLLHHINVHFIHPKRVENKAKT</sequence>
<feature type="transmembrane region" description="Helical" evidence="6">
    <location>
        <begin position="161"/>
        <end position="184"/>
    </location>
</feature>
<dbReference type="Proteomes" id="UP000633365">
    <property type="component" value="Unassembled WGS sequence"/>
</dbReference>
<accession>A0A934WTL9</accession>
<dbReference type="InterPro" id="IPR022791">
    <property type="entry name" value="L-PG_synthase/AglD"/>
</dbReference>
<keyword evidence="6" id="KW-0046">Antibiotic resistance</keyword>
<evidence type="ECO:0000256" key="3">
    <source>
        <dbReference type="ARBA" id="ARBA00022692"/>
    </source>
</evidence>
<organism evidence="7 8">
    <name type="scientific">Ruminococcus difficilis</name>
    <dbReference type="NCBI Taxonomy" id="2763069"/>
    <lineage>
        <taxon>Bacteria</taxon>
        <taxon>Bacillati</taxon>
        <taxon>Bacillota</taxon>
        <taxon>Clostridia</taxon>
        <taxon>Eubacteriales</taxon>
        <taxon>Oscillospiraceae</taxon>
        <taxon>Ruminococcus</taxon>
    </lineage>
</organism>
<dbReference type="PANTHER" id="PTHR37693:SF1">
    <property type="entry name" value="INTEGRAL MEMBRANE PROTEIN"/>
    <property type="match status" value="1"/>
</dbReference>
<dbReference type="GO" id="GO:0005886">
    <property type="term" value="C:plasma membrane"/>
    <property type="evidence" value="ECO:0007669"/>
    <property type="project" value="UniProtKB-SubCell"/>
</dbReference>
<evidence type="ECO:0000256" key="1">
    <source>
        <dbReference type="ARBA" id="ARBA00004651"/>
    </source>
</evidence>
<dbReference type="NCBIfam" id="TIGR00374">
    <property type="entry name" value="flippase-like domain"/>
    <property type="match status" value="1"/>
</dbReference>
<evidence type="ECO:0000313" key="7">
    <source>
        <dbReference type="EMBL" id="MBK6089712.1"/>
    </source>
</evidence>
<feature type="transmembrane region" description="Helical" evidence="6">
    <location>
        <begin position="334"/>
        <end position="355"/>
    </location>
</feature>
<feature type="transmembrane region" description="Helical" evidence="6">
    <location>
        <begin position="50"/>
        <end position="74"/>
    </location>
</feature>
<protein>
    <recommendedName>
        <fullName evidence="6">Phosphatidylglycerol lysyltransferase</fullName>
        <ecNumber evidence="6">2.3.2.3</ecNumber>
    </recommendedName>
    <alternativeName>
        <fullName evidence="6">Lysylphosphatidylglycerol synthase</fullName>
    </alternativeName>
</protein>
<comment type="subcellular location">
    <subcellularLocation>
        <location evidence="1 6">Cell membrane</location>
        <topology evidence="1 6">Multi-pass membrane protein</topology>
    </subcellularLocation>
</comment>
<dbReference type="GO" id="GO:0006629">
    <property type="term" value="P:lipid metabolic process"/>
    <property type="evidence" value="ECO:0007669"/>
    <property type="project" value="UniProtKB-KW"/>
</dbReference>
<evidence type="ECO:0000256" key="2">
    <source>
        <dbReference type="ARBA" id="ARBA00022475"/>
    </source>
</evidence>
<comment type="caution">
    <text evidence="7">The sequence shown here is derived from an EMBL/GenBank/DDBJ whole genome shotgun (WGS) entry which is preliminary data.</text>
</comment>
<keyword evidence="4 6" id="KW-1133">Transmembrane helix</keyword>
<keyword evidence="3 6" id="KW-0812">Transmembrane</keyword>
<dbReference type="EC" id="2.3.2.3" evidence="6"/>
<dbReference type="EMBL" id="JAEQMG010000149">
    <property type="protein sequence ID" value="MBK6089712.1"/>
    <property type="molecule type" value="Genomic_DNA"/>
</dbReference>
<reference evidence="7" key="1">
    <citation type="submission" date="2021-01" db="EMBL/GenBank/DDBJ databases">
        <title>Genome public.</title>
        <authorList>
            <person name="Liu C."/>
            <person name="Sun Q."/>
        </authorList>
    </citation>
    <scope>NUCLEOTIDE SEQUENCE</scope>
    <source>
        <strain evidence="7">M6</strain>
    </source>
</reference>
<evidence type="ECO:0000256" key="6">
    <source>
        <dbReference type="RuleBase" id="RU363042"/>
    </source>
</evidence>
<comment type="catalytic activity">
    <reaction evidence="6">
        <text>L-lysyl-tRNA(Lys) + a 1,2-diacyl-sn-glycero-3-phospho-(1'-sn-glycerol) = a 1,2-diacyl-sn-glycero-3-phospho-1'-(3'-O-L-lysyl)-sn-glycerol + tRNA(Lys)</text>
        <dbReference type="Rhea" id="RHEA:10668"/>
        <dbReference type="Rhea" id="RHEA-COMP:9696"/>
        <dbReference type="Rhea" id="RHEA-COMP:9697"/>
        <dbReference type="ChEBI" id="CHEBI:64716"/>
        <dbReference type="ChEBI" id="CHEBI:75792"/>
        <dbReference type="ChEBI" id="CHEBI:78442"/>
        <dbReference type="ChEBI" id="CHEBI:78529"/>
        <dbReference type="EC" id="2.3.2.3"/>
    </reaction>
</comment>
<keyword evidence="6" id="KW-0808">Transferase</keyword>
<evidence type="ECO:0000256" key="5">
    <source>
        <dbReference type="ARBA" id="ARBA00023136"/>
    </source>
</evidence>
<keyword evidence="2" id="KW-1003">Cell membrane</keyword>
<evidence type="ECO:0000313" key="8">
    <source>
        <dbReference type="Proteomes" id="UP000633365"/>
    </source>
</evidence>
<feature type="transmembrane region" description="Helical" evidence="6">
    <location>
        <begin position="251"/>
        <end position="268"/>
    </location>
</feature>
<proteinExistence type="inferred from homology"/>
<feature type="transmembrane region" description="Helical" evidence="6">
    <location>
        <begin position="127"/>
        <end position="149"/>
    </location>
</feature>
<keyword evidence="6" id="KW-0443">Lipid metabolism</keyword>
<keyword evidence="5 6" id="KW-0472">Membrane</keyword>
<dbReference type="GO" id="GO:0050071">
    <property type="term" value="F:phosphatidylglycerol lysyltransferase activity"/>
    <property type="evidence" value="ECO:0007669"/>
    <property type="project" value="UniProtKB-EC"/>
</dbReference>
<evidence type="ECO:0000256" key="4">
    <source>
        <dbReference type="ARBA" id="ARBA00022989"/>
    </source>
</evidence>
<feature type="transmembrane region" description="Helical" evidence="6">
    <location>
        <begin position="307"/>
        <end position="328"/>
    </location>
</feature>
<gene>
    <name evidence="6" type="primary">mprF</name>
    <name evidence="7" type="ORF">JKK62_13865</name>
</gene>
<dbReference type="AlphaFoldDB" id="A0A934WTL9"/>
<dbReference type="Pfam" id="PF03706">
    <property type="entry name" value="LPG_synthase_TM"/>
    <property type="match status" value="1"/>
</dbReference>
<comment type="similarity">
    <text evidence="6">Belongs to the LPG synthase family.</text>
</comment>
<comment type="function">
    <text evidence="6">Catalyzes the transfer of a lysyl group from L-lysyl-tRNA(Lys) to membrane-bound phosphatidylglycerol (PG), which produces lysylphosphatidylglycerol (LPG), a major component of the bacterial membrane with a positive net charge. LPG synthesis contributes to bacterial virulence as it is involved in the resistance mechanism against cationic antimicrobial peptides (CAMP) produces by the host's immune system (defensins, cathelicidins) and by the competing microorganisms.</text>
</comment>
<name>A0A934WTL9_9FIRM</name>